<dbReference type="PROSITE" id="PS51444">
    <property type="entry name" value="FH2"/>
    <property type="match status" value="1"/>
</dbReference>
<feature type="region of interest" description="Disordered" evidence="5">
    <location>
        <begin position="868"/>
        <end position="887"/>
    </location>
</feature>
<feature type="region of interest" description="Disordered" evidence="5">
    <location>
        <begin position="744"/>
        <end position="769"/>
    </location>
</feature>
<dbReference type="InterPro" id="IPR042201">
    <property type="entry name" value="FH2_Formin_sf"/>
</dbReference>
<dbReference type="Gene3D" id="2.60.40.1110">
    <property type="match status" value="1"/>
</dbReference>
<feature type="compositionally biased region" description="Low complexity" evidence="5">
    <location>
        <begin position="937"/>
        <end position="950"/>
    </location>
</feature>
<dbReference type="HOGENOM" id="CLU_002558_0_1_1"/>
<dbReference type="SUPFAM" id="SSF49562">
    <property type="entry name" value="C2 domain (Calcium/lipid-binding domain, CaLB)"/>
    <property type="match status" value="1"/>
</dbReference>
<dbReference type="EnsemblPlants" id="OB08G18150.1">
    <property type="protein sequence ID" value="OB08G18150.1"/>
    <property type="gene ID" value="OB08G18150"/>
</dbReference>
<dbReference type="PROSITE" id="PS51182">
    <property type="entry name" value="C2_TENSIN"/>
    <property type="match status" value="1"/>
</dbReference>
<feature type="domain" description="C2 tensin-type" evidence="6">
    <location>
        <begin position="199"/>
        <end position="338"/>
    </location>
</feature>
<dbReference type="Gene3D" id="1.20.58.2220">
    <property type="entry name" value="Formin, FH2 domain"/>
    <property type="match status" value="1"/>
</dbReference>
<sequence length="1432" mass="157978">MALFRKFFYRKPPDGLLEITERVYVFDSCFTTDVFDDDKYQDYIGDIVSQLRIHFSDASFMVFNFREGDGQSLLANILSNYDMIVMDYPRQYEGCPLVSIEIIHHFLRSGESWLSLGQQNVLIMHCERGGWAVLAFMLAGLLLYRKQFIGEQRTLEMIYRQAPRELIQLLSPLNPMPSQIRYLHYISRRNVSSQWPPSDRALTLDCVILRNIPGFNGEGGCRPIFRIYGKDPLLATSNTPKVLFSTPKRSKYVRLYKKVDCELIKIDIHCHIQGDVVLECISLDADQEREEMMFRVMFNTSFIRSNILMLNRDEIDILWDAKDLFPKEFRAEVLLSEMDTVNQVDSMEVGNIGEKEGLPVEAFAKVQEMFSNVDWLDPTGEAAAQLFQQLISSENIQLRKGLLSPNKKDLSIMKEVGQLNLDLRSPTNKESDNIKDKSSSVQHSTIYVNRQENDDMQGLNPQEPTTDLDPATVSHYKSRISSIDKMISSLVHEGTTHVVGIATDMQSPIYNKIMNSSRPVLKDQNGKLDEQSGSVKRSSPTMIMPHRFPVSRSSSLVFSNSSPRSLSAYPRFHSAPSALGITTLLEDHVLFGENEKHMKVPCVVVKIPSKQSTQQHPIKVTHVLPKCTQSPPPPPLPPPLAPVVLVPLDAIMMSQAKGMPQQAQNYADLPSFPSPSPTSHKQSTLQLQQTIQSKNHQQSSSNNAQEPSQIFPAPPPPPLPTPSSTSHSTSSNCLLVDSMLSTSTTLLKPPIPPPPPQSPSTPSCSPIRLLVSPPPPPFVSTSPLIKILGPPPPPPAPAPNSPPSRLSPPPPPPPLLASTSSHVRPAATLPCRSHASTSFPLQLVAPPPPPPPQTLSTIACLAIAMPPLPRATSAPPPPPPPPPPQTLSTIACLAIAMPPLPRATSAPSPPPPPPCSSVKQLSNSMGNSFAPPPPLPSSFSKDNKGPSCNVVPPPAPPGANSTLPGIRGRGPTPPSGPMSRSLQSGQVASRRSNLKPLHWVKVTRAMHGSLWEEAQKTDEASKAPVFDMSELENLFSAVLPSSDGKRSDKSGSRASGSKPEKIHLIDLRRANNCGIMLTKVKMPLSDLMSAILTLDDTILDADQVENLIKFTPTKEETELLKGYKGDKQVLGECEQFFMELMKLPRVDSKLRVFLFKIQFRSQVSDLKRSLNIVNSSAEEIRGSVKLKRIMQTILSLGNALNQGTARGSAVGFRLDSLLKLSDTRARNNKMTLMHYLSKVLCEKLPELIDFPKDLASLDLASKIQLKSLAEEMQAINKGLEKVEQELTTSENDGPVSDIFRRTLKDFLSGAEADVRALTSLYSNVGRNADALALYFGEDPARCPFEQVVITLQNFVRLFARSHDENCKQLDLEKKKAHKEAEAEKTKKEPERAQKEAGAKTTKDQENEKTKHSNSIKELGISLQSPAQTASAK</sequence>
<dbReference type="Gene3D" id="3.90.190.10">
    <property type="entry name" value="Protein tyrosine phosphatase superfamily"/>
    <property type="match status" value="1"/>
</dbReference>
<feature type="compositionally biased region" description="Polar residues" evidence="5">
    <location>
        <begin position="918"/>
        <end position="927"/>
    </location>
</feature>
<dbReference type="STRING" id="4533.J3MRT6"/>
<dbReference type="InterPro" id="IPR029021">
    <property type="entry name" value="Prot-tyrosine_phosphatase-like"/>
</dbReference>
<feature type="region of interest" description="Disordered" evidence="5">
    <location>
        <begin position="1375"/>
        <end position="1432"/>
    </location>
</feature>
<dbReference type="Pfam" id="PF10409">
    <property type="entry name" value="PTEN_C2"/>
    <property type="match status" value="1"/>
</dbReference>
<dbReference type="Gramene" id="OB08G18150.1">
    <property type="protein sequence ID" value="OB08G18150.1"/>
    <property type="gene ID" value="OB08G18150"/>
</dbReference>
<feature type="domain" description="FH2" evidence="7">
    <location>
        <begin position="984"/>
        <end position="1384"/>
    </location>
</feature>
<dbReference type="eggNOG" id="ENOG502QQEE">
    <property type="taxonomic scope" value="Eukaryota"/>
</dbReference>
<feature type="region of interest" description="Disordered" evidence="5">
    <location>
        <begin position="900"/>
        <end position="993"/>
    </location>
</feature>
<feature type="compositionally biased region" description="Basic and acidic residues" evidence="5">
    <location>
        <begin position="427"/>
        <end position="438"/>
    </location>
</feature>
<dbReference type="InterPro" id="IPR051144">
    <property type="entry name" value="Formin_homology_domain"/>
</dbReference>
<feature type="compositionally biased region" description="Basic and acidic residues" evidence="5">
    <location>
        <begin position="1375"/>
        <end position="1410"/>
    </location>
</feature>
<feature type="compositionally biased region" description="Polar residues" evidence="5">
    <location>
        <begin position="1421"/>
        <end position="1432"/>
    </location>
</feature>
<protein>
    <recommendedName>
        <fullName evidence="3">Formin-like protein</fullName>
    </recommendedName>
</protein>
<evidence type="ECO:0000256" key="5">
    <source>
        <dbReference type="SAM" id="MobiDB-lite"/>
    </source>
</evidence>
<feature type="compositionally biased region" description="Low complexity" evidence="5">
    <location>
        <begin position="722"/>
        <end position="731"/>
    </location>
</feature>
<evidence type="ECO:0000256" key="4">
    <source>
        <dbReference type="SAM" id="Coils"/>
    </source>
</evidence>
<dbReference type="InterPro" id="IPR015425">
    <property type="entry name" value="FH2_Formin"/>
</dbReference>
<feature type="compositionally biased region" description="Low complexity" evidence="5">
    <location>
        <begin position="760"/>
        <end position="769"/>
    </location>
</feature>
<evidence type="ECO:0000259" key="6">
    <source>
        <dbReference type="PROSITE" id="PS51182"/>
    </source>
</evidence>
<feature type="compositionally biased region" description="Pro residues" evidence="5">
    <location>
        <begin position="749"/>
        <end position="759"/>
    </location>
</feature>
<name>J3MRT6_ORYBR</name>
<reference evidence="8" key="2">
    <citation type="submission" date="2013-04" db="UniProtKB">
        <authorList>
            <consortium name="EnsemblPlants"/>
        </authorList>
    </citation>
    <scope>IDENTIFICATION</scope>
</reference>
<feature type="region of interest" description="Disordered" evidence="5">
    <location>
        <begin position="657"/>
        <end position="731"/>
    </location>
</feature>
<dbReference type="PANTHER" id="PTHR45733">
    <property type="entry name" value="FORMIN-J"/>
    <property type="match status" value="1"/>
</dbReference>
<feature type="coiled-coil region" evidence="4">
    <location>
        <begin position="1265"/>
        <end position="1292"/>
    </location>
</feature>
<dbReference type="SUPFAM" id="SSF101447">
    <property type="entry name" value="Formin homology 2 domain (FH2 domain)"/>
    <property type="match status" value="1"/>
</dbReference>
<feature type="compositionally biased region" description="Polar residues" evidence="5">
    <location>
        <begin position="531"/>
        <end position="541"/>
    </location>
</feature>
<feature type="compositionally biased region" description="Pro residues" evidence="5">
    <location>
        <begin position="712"/>
        <end position="721"/>
    </location>
</feature>
<evidence type="ECO:0000259" key="7">
    <source>
        <dbReference type="PROSITE" id="PS51444"/>
    </source>
</evidence>
<feature type="region of interest" description="Disordered" evidence="5">
    <location>
        <begin position="1037"/>
        <end position="1060"/>
    </location>
</feature>
<evidence type="ECO:0000256" key="2">
    <source>
        <dbReference type="ARBA" id="ARBA00022912"/>
    </source>
</evidence>
<proteinExistence type="inferred from homology"/>
<feature type="compositionally biased region" description="Polar residues" evidence="5">
    <location>
        <begin position="978"/>
        <end position="991"/>
    </location>
</feature>
<dbReference type="PANTHER" id="PTHR45733:SF8">
    <property type="entry name" value="FORMIN-J"/>
    <property type="match status" value="1"/>
</dbReference>
<evidence type="ECO:0000313" key="9">
    <source>
        <dbReference type="Proteomes" id="UP000006038"/>
    </source>
</evidence>
<evidence type="ECO:0000313" key="8">
    <source>
        <dbReference type="EnsemblPlants" id="OB08G18150.1"/>
    </source>
</evidence>
<organism evidence="8">
    <name type="scientific">Oryza brachyantha</name>
    <name type="common">malo sina</name>
    <dbReference type="NCBI Taxonomy" id="4533"/>
    <lineage>
        <taxon>Eukaryota</taxon>
        <taxon>Viridiplantae</taxon>
        <taxon>Streptophyta</taxon>
        <taxon>Embryophyta</taxon>
        <taxon>Tracheophyta</taxon>
        <taxon>Spermatophyta</taxon>
        <taxon>Magnoliopsida</taxon>
        <taxon>Liliopsida</taxon>
        <taxon>Poales</taxon>
        <taxon>Poaceae</taxon>
        <taxon>BOP clade</taxon>
        <taxon>Oryzoideae</taxon>
        <taxon>Oryzeae</taxon>
        <taxon>Oryzinae</taxon>
        <taxon>Oryza</taxon>
    </lineage>
</organism>
<dbReference type="InterPro" id="IPR035892">
    <property type="entry name" value="C2_domain_sf"/>
</dbReference>
<reference evidence="8" key="1">
    <citation type="journal article" date="2013" name="Nat. Commun.">
        <title>Whole-genome sequencing of Oryza brachyantha reveals mechanisms underlying Oryza genome evolution.</title>
        <authorList>
            <person name="Chen J."/>
            <person name="Huang Q."/>
            <person name="Gao D."/>
            <person name="Wang J."/>
            <person name="Lang Y."/>
            <person name="Liu T."/>
            <person name="Li B."/>
            <person name="Bai Z."/>
            <person name="Luis Goicoechea J."/>
            <person name="Liang C."/>
            <person name="Chen C."/>
            <person name="Zhang W."/>
            <person name="Sun S."/>
            <person name="Liao Y."/>
            <person name="Zhang X."/>
            <person name="Yang L."/>
            <person name="Song C."/>
            <person name="Wang M."/>
            <person name="Shi J."/>
            <person name="Liu G."/>
            <person name="Liu J."/>
            <person name="Zhou H."/>
            <person name="Zhou W."/>
            <person name="Yu Q."/>
            <person name="An N."/>
            <person name="Chen Y."/>
            <person name="Cai Q."/>
            <person name="Wang B."/>
            <person name="Liu B."/>
            <person name="Min J."/>
            <person name="Huang Y."/>
            <person name="Wu H."/>
            <person name="Li Z."/>
            <person name="Zhang Y."/>
            <person name="Yin Y."/>
            <person name="Song W."/>
            <person name="Jiang J."/>
            <person name="Jackson S.A."/>
            <person name="Wing R.A."/>
            <person name="Wang J."/>
            <person name="Chen M."/>
        </authorList>
    </citation>
    <scope>NUCLEOTIDE SEQUENCE [LARGE SCALE GENOMIC DNA]</scope>
    <source>
        <strain evidence="8">cv. IRGC 101232</strain>
    </source>
</reference>
<evidence type="ECO:0000256" key="1">
    <source>
        <dbReference type="ARBA" id="ARBA00006468"/>
    </source>
</evidence>
<feature type="region of interest" description="Disordered" evidence="5">
    <location>
        <begin position="523"/>
        <end position="542"/>
    </location>
</feature>
<dbReference type="Proteomes" id="UP000006038">
    <property type="component" value="Chromosome 8"/>
</dbReference>
<feature type="compositionally biased region" description="Pro residues" evidence="5">
    <location>
        <begin position="868"/>
        <end position="885"/>
    </location>
</feature>
<keyword evidence="2" id="KW-0378">Hydrolase</keyword>
<dbReference type="InterPro" id="IPR014020">
    <property type="entry name" value="Tensin_C2-dom"/>
</dbReference>
<evidence type="ECO:0000256" key="3">
    <source>
        <dbReference type="RuleBase" id="RU361260"/>
    </source>
</evidence>
<feature type="region of interest" description="Disordered" evidence="5">
    <location>
        <begin position="781"/>
        <end position="823"/>
    </location>
</feature>
<feature type="compositionally biased region" description="Pro residues" evidence="5">
    <location>
        <begin position="789"/>
        <end position="815"/>
    </location>
</feature>
<dbReference type="Pfam" id="PF02181">
    <property type="entry name" value="FH2"/>
    <property type="match status" value="1"/>
</dbReference>
<feature type="compositionally biased region" description="Low complexity" evidence="5">
    <location>
        <begin position="681"/>
        <end position="711"/>
    </location>
</feature>
<feature type="region of interest" description="Disordered" evidence="5">
    <location>
        <begin position="423"/>
        <end position="442"/>
    </location>
</feature>
<keyword evidence="9" id="KW-1185">Reference proteome</keyword>
<dbReference type="SMART" id="SM01326">
    <property type="entry name" value="PTEN_C2"/>
    <property type="match status" value="1"/>
</dbReference>
<dbReference type="SUPFAM" id="SSF52799">
    <property type="entry name" value="(Phosphotyrosine protein) phosphatases II"/>
    <property type="match status" value="1"/>
</dbReference>
<keyword evidence="4" id="KW-0175">Coiled coil</keyword>
<keyword evidence="2" id="KW-0904">Protein phosphatase</keyword>
<dbReference type="OMA" id="VIHEKMI"/>
<dbReference type="SMART" id="SM00498">
    <property type="entry name" value="FH2"/>
    <property type="match status" value="1"/>
</dbReference>
<accession>J3MRT6</accession>
<dbReference type="GO" id="GO:0004721">
    <property type="term" value="F:phosphoprotein phosphatase activity"/>
    <property type="evidence" value="ECO:0007669"/>
    <property type="project" value="UniProtKB-KW"/>
</dbReference>
<comment type="similarity">
    <text evidence="1">Belongs to the formin-like family. Class-II subfamily.</text>
</comment>